<accession>A0A931MEH5</accession>
<keyword evidence="5" id="KW-0808">Transferase</keyword>
<evidence type="ECO:0000313" key="13">
    <source>
        <dbReference type="EMBL" id="MBG9378279.1"/>
    </source>
</evidence>
<dbReference type="RefSeq" id="WP_196992319.1">
    <property type="nucleotide sequence ID" value="NZ_JADWYR010000002.1"/>
</dbReference>
<evidence type="ECO:0000256" key="1">
    <source>
        <dbReference type="ARBA" id="ARBA00004496"/>
    </source>
</evidence>
<gene>
    <name evidence="13" type="ORF">I5907_18720</name>
</gene>
<dbReference type="GO" id="GO:0003725">
    <property type="term" value="F:double-stranded RNA binding"/>
    <property type="evidence" value="ECO:0007669"/>
    <property type="project" value="InterPro"/>
</dbReference>
<dbReference type="GO" id="GO:0006450">
    <property type="term" value="P:regulation of translational fidelity"/>
    <property type="evidence" value="ECO:0007669"/>
    <property type="project" value="TreeGrafter"/>
</dbReference>
<dbReference type="EMBL" id="JADWYR010000002">
    <property type="protein sequence ID" value="MBG9378279.1"/>
    <property type="molecule type" value="Genomic_DNA"/>
</dbReference>
<comment type="catalytic activity">
    <reaction evidence="11">
        <text>L-threonine + hydrogencarbonate + ATP = L-threonylcarbamoyladenylate + diphosphate + H2O</text>
        <dbReference type="Rhea" id="RHEA:36407"/>
        <dbReference type="ChEBI" id="CHEBI:15377"/>
        <dbReference type="ChEBI" id="CHEBI:17544"/>
        <dbReference type="ChEBI" id="CHEBI:30616"/>
        <dbReference type="ChEBI" id="CHEBI:33019"/>
        <dbReference type="ChEBI" id="CHEBI:57926"/>
        <dbReference type="ChEBI" id="CHEBI:73682"/>
        <dbReference type="EC" id="2.7.7.87"/>
    </reaction>
</comment>
<sequence length="189" mass="20438">MTDFSADVEQCLEVLHKGGIILYPTDTIWGLGCDATNAAAVERIIALKQRPATKSFVVLVASEKEVLQHVAAPDLAVFDYLSKVTKPTTVIYGHAIGLAENVLADDGSVAIRICSDEFCKHLVRRFRKPIVSTSANISGEPSPANFAGINSLVVHGVDYVVQYRQDDATEAAASSIIKWQNGEVVVIRK</sequence>
<comment type="caution">
    <text evidence="13">The sequence shown here is derived from an EMBL/GenBank/DDBJ whole genome shotgun (WGS) entry which is preliminary data.</text>
</comment>
<dbReference type="PANTHER" id="PTHR17490:SF16">
    <property type="entry name" value="THREONYLCARBAMOYL-AMP SYNTHASE"/>
    <property type="match status" value="1"/>
</dbReference>
<dbReference type="Proteomes" id="UP000628448">
    <property type="component" value="Unassembled WGS sequence"/>
</dbReference>
<dbReference type="Pfam" id="PF01300">
    <property type="entry name" value="Sua5_yciO_yrdC"/>
    <property type="match status" value="1"/>
</dbReference>
<dbReference type="EC" id="2.7.7.87" evidence="3"/>
<keyword evidence="8" id="KW-0547">Nucleotide-binding</keyword>
<name>A0A931MEH5_9BACT</name>
<evidence type="ECO:0000256" key="11">
    <source>
        <dbReference type="ARBA" id="ARBA00048366"/>
    </source>
</evidence>
<dbReference type="GO" id="GO:0005737">
    <property type="term" value="C:cytoplasm"/>
    <property type="evidence" value="ECO:0007669"/>
    <property type="project" value="UniProtKB-SubCell"/>
</dbReference>
<dbReference type="GO" id="GO:0005524">
    <property type="term" value="F:ATP binding"/>
    <property type="evidence" value="ECO:0007669"/>
    <property type="project" value="UniProtKB-KW"/>
</dbReference>
<keyword evidence="7" id="KW-0548">Nucleotidyltransferase</keyword>
<reference evidence="13" key="1">
    <citation type="submission" date="2020-11" db="EMBL/GenBank/DDBJ databases">
        <title>Bacterial whole genome sequence for Panacibacter sp. DH6.</title>
        <authorList>
            <person name="Le V."/>
            <person name="Ko S."/>
            <person name="Ahn C.-Y."/>
            <person name="Oh H.-M."/>
        </authorList>
    </citation>
    <scope>NUCLEOTIDE SEQUENCE</scope>
    <source>
        <strain evidence="13">DH6</strain>
    </source>
</reference>
<keyword evidence="6" id="KW-0819">tRNA processing</keyword>
<keyword evidence="4" id="KW-0963">Cytoplasm</keyword>
<evidence type="ECO:0000256" key="7">
    <source>
        <dbReference type="ARBA" id="ARBA00022695"/>
    </source>
</evidence>
<evidence type="ECO:0000256" key="2">
    <source>
        <dbReference type="ARBA" id="ARBA00007663"/>
    </source>
</evidence>
<dbReference type="PROSITE" id="PS51163">
    <property type="entry name" value="YRDC"/>
    <property type="match status" value="1"/>
</dbReference>
<dbReference type="SUPFAM" id="SSF55821">
    <property type="entry name" value="YrdC/RibB"/>
    <property type="match status" value="1"/>
</dbReference>
<dbReference type="PANTHER" id="PTHR17490">
    <property type="entry name" value="SUA5"/>
    <property type="match status" value="1"/>
</dbReference>
<dbReference type="Gene3D" id="3.90.870.10">
    <property type="entry name" value="DHBP synthase"/>
    <property type="match status" value="1"/>
</dbReference>
<dbReference type="InterPro" id="IPR050156">
    <property type="entry name" value="TC-AMP_synthase_SUA5"/>
</dbReference>
<dbReference type="InterPro" id="IPR006070">
    <property type="entry name" value="Sua5-like_dom"/>
</dbReference>
<dbReference type="GO" id="GO:0061710">
    <property type="term" value="F:L-threonylcarbamoyladenylate synthase"/>
    <property type="evidence" value="ECO:0007669"/>
    <property type="project" value="UniProtKB-EC"/>
</dbReference>
<evidence type="ECO:0000256" key="10">
    <source>
        <dbReference type="ARBA" id="ARBA00029774"/>
    </source>
</evidence>
<keyword evidence="9" id="KW-0067">ATP-binding</keyword>
<evidence type="ECO:0000256" key="3">
    <source>
        <dbReference type="ARBA" id="ARBA00012584"/>
    </source>
</evidence>
<dbReference type="InterPro" id="IPR017945">
    <property type="entry name" value="DHBP_synth_RibB-like_a/b_dom"/>
</dbReference>
<dbReference type="AlphaFoldDB" id="A0A931MEH5"/>
<evidence type="ECO:0000256" key="4">
    <source>
        <dbReference type="ARBA" id="ARBA00022490"/>
    </source>
</evidence>
<evidence type="ECO:0000256" key="9">
    <source>
        <dbReference type="ARBA" id="ARBA00022840"/>
    </source>
</evidence>
<dbReference type="GO" id="GO:0000049">
    <property type="term" value="F:tRNA binding"/>
    <property type="evidence" value="ECO:0007669"/>
    <property type="project" value="TreeGrafter"/>
</dbReference>
<evidence type="ECO:0000256" key="5">
    <source>
        <dbReference type="ARBA" id="ARBA00022679"/>
    </source>
</evidence>
<evidence type="ECO:0000256" key="8">
    <source>
        <dbReference type="ARBA" id="ARBA00022741"/>
    </source>
</evidence>
<proteinExistence type="inferred from homology"/>
<comment type="subcellular location">
    <subcellularLocation>
        <location evidence="1">Cytoplasm</location>
    </subcellularLocation>
</comment>
<comment type="similarity">
    <text evidence="2">Belongs to the SUA5 family.</text>
</comment>
<dbReference type="GO" id="GO:0008033">
    <property type="term" value="P:tRNA processing"/>
    <property type="evidence" value="ECO:0007669"/>
    <property type="project" value="UniProtKB-KW"/>
</dbReference>
<keyword evidence="14" id="KW-1185">Reference proteome</keyword>
<evidence type="ECO:0000259" key="12">
    <source>
        <dbReference type="PROSITE" id="PS51163"/>
    </source>
</evidence>
<evidence type="ECO:0000256" key="6">
    <source>
        <dbReference type="ARBA" id="ARBA00022694"/>
    </source>
</evidence>
<organism evidence="13 14">
    <name type="scientific">Panacibacter microcysteis</name>
    <dbReference type="NCBI Taxonomy" id="2793269"/>
    <lineage>
        <taxon>Bacteria</taxon>
        <taxon>Pseudomonadati</taxon>
        <taxon>Bacteroidota</taxon>
        <taxon>Chitinophagia</taxon>
        <taxon>Chitinophagales</taxon>
        <taxon>Chitinophagaceae</taxon>
        <taxon>Panacibacter</taxon>
    </lineage>
</organism>
<protein>
    <recommendedName>
        <fullName evidence="10">L-threonylcarbamoyladenylate synthase</fullName>
        <ecNumber evidence="3">2.7.7.87</ecNumber>
    </recommendedName>
    <alternativeName>
        <fullName evidence="10">L-threonylcarbamoyladenylate synthase</fullName>
    </alternativeName>
</protein>
<evidence type="ECO:0000313" key="14">
    <source>
        <dbReference type="Proteomes" id="UP000628448"/>
    </source>
</evidence>
<feature type="domain" description="YrdC-like" evidence="12">
    <location>
        <begin position="5"/>
        <end position="189"/>
    </location>
</feature>
<dbReference type="NCBIfam" id="TIGR00057">
    <property type="entry name" value="L-threonylcarbamoyladenylate synthase"/>
    <property type="match status" value="1"/>
</dbReference>